<evidence type="ECO:0000256" key="10">
    <source>
        <dbReference type="ARBA" id="ARBA00023098"/>
    </source>
</evidence>
<dbReference type="PANTHER" id="PTHR15458:SF5">
    <property type="entry name" value="PHOSPHATIDYLETHANOLAMINE N-METHYLTRANSFERASE"/>
    <property type="match status" value="1"/>
</dbReference>
<evidence type="ECO:0000256" key="12">
    <source>
        <dbReference type="ARBA" id="ARBA00023136"/>
    </source>
</evidence>
<dbReference type="Pfam" id="PF04191">
    <property type="entry name" value="PEMT"/>
    <property type="match status" value="1"/>
</dbReference>
<evidence type="ECO:0000256" key="26">
    <source>
        <dbReference type="ARBA" id="ARBA00052148"/>
    </source>
</evidence>
<comment type="pathway">
    <text evidence="1 27">Phospholipid metabolism; phosphatidylcholine biosynthesis.</text>
</comment>
<evidence type="ECO:0000256" key="7">
    <source>
        <dbReference type="ARBA" id="ARBA00022692"/>
    </source>
</evidence>
<name>V3ZH29_LOTGI</name>
<feature type="transmembrane region" description="Helical" evidence="28">
    <location>
        <begin position="12"/>
        <end position="31"/>
    </location>
</feature>
<comment type="catalytic activity">
    <reaction evidence="26">
        <text>1,2-di-(9Z-octadecenoyl)-sn-glycero-3-phospho-N,N-dimethylethanolamine + S-adenosyl-L-methionine = 1,2-di-(9Z-octadecenoyl)-sn-glycero-3-phosphocholine + S-adenosyl-L-homocysteine + H(+)</text>
        <dbReference type="Rhea" id="RHEA:70623"/>
        <dbReference type="ChEBI" id="CHEBI:15378"/>
        <dbReference type="ChEBI" id="CHEBI:57856"/>
        <dbReference type="ChEBI" id="CHEBI:59789"/>
        <dbReference type="ChEBI" id="CHEBI:74669"/>
        <dbReference type="ChEBI" id="CHEBI:85680"/>
    </reaction>
    <physiologicalReaction direction="left-to-right" evidence="26">
        <dbReference type="Rhea" id="RHEA:70624"/>
    </physiologicalReaction>
</comment>
<accession>V3ZH29</accession>
<feature type="transmembrane region" description="Helical" evidence="28">
    <location>
        <begin position="43"/>
        <end position="63"/>
    </location>
</feature>
<sequence>MDAIINLKDVNLLIASGCIIFNPLYWNIVARWECRSRAISRKLGAKVGCSLLAATILVLGIVRDWRFGEAIVTQPRWHVMEQQWIWALGYVTVSMGTILVLSSFLRLGFFGTFLGDYFGILMDERVIGFPFNIINNPMYWGTSLNFLGYAVVQASPVGIILSALVAIVYKIAIIYEGEFTTRIYNEADKNRKMV</sequence>
<feature type="topological domain" description="Cytoplasmic" evidence="27">
    <location>
        <begin position="63"/>
        <end position="89"/>
    </location>
</feature>
<comment type="catalytic activity">
    <reaction evidence="18">
        <text>1,2-di-(9Z,12Z-octadecadienoyl)-sn-glycero-3-phospho-N-methylethanolamine + S-adenosyl-L-methionine = 1,2-di-(9Z,12Z-octadecadienoyl)-sn-glycero-3-phospho-N,N-dimethylethanolamine + S-adenosyl-L-homocysteine + H(+)</text>
        <dbReference type="Rhea" id="RHEA:70743"/>
        <dbReference type="ChEBI" id="CHEBI:15378"/>
        <dbReference type="ChEBI" id="CHEBI:57856"/>
        <dbReference type="ChEBI" id="CHEBI:59789"/>
        <dbReference type="ChEBI" id="CHEBI:189848"/>
        <dbReference type="ChEBI" id="CHEBI:189849"/>
    </reaction>
    <physiologicalReaction direction="left-to-right" evidence="18">
        <dbReference type="Rhea" id="RHEA:70744"/>
    </physiologicalReaction>
</comment>
<dbReference type="GO" id="GO:0004608">
    <property type="term" value="F:phosphatidylethanolamine N-methyltransferase activity"/>
    <property type="evidence" value="ECO:0007669"/>
    <property type="project" value="UniProtKB-UniRule"/>
</dbReference>
<dbReference type="InterPro" id="IPR024960">
    <property type="entry name" value="PEMT/MFAP"/>
</dbReference>
<evidence type="ECO:0000256" key="27">
    <source>
        <dbReference type="HAMAP-Rule" id="MF_03216"/>
    </source>
</evidence>
<evidence type="ECO:0000256" key="17">
    <source>
        <dbReference type="ARBA" id="ARBA00050788"/>
    </source>
</evidence>
<keyword evidence="8 27" id="KW-0256">Endoplasmic reticulum</keyword>
<dbReference type="GO" id="GO:0005789">
    <property type="term" value="C:endoplasmic reticulum membrane"/>
    <property type="evidence" value="ECO:0007669"/>
    <property type="project" value="UniProtKB-SubCell"/>
</dbReference>
<evidence type="ECO:0000256" key="22">
    <source>
        <dbReference type="ARBA" id="ARBA00051455"/>
    </source>
</evidence>
<keyword evidence="13 27" id="KW-0594">Phospholipid biosynthesis</keyword>
<keyword evidence="4 27" id="KW-0489">Methyltransferase</keyword>
<evidence type="ECO:0000256" key="11">
    <source>
        <dbReference type="ARBA" id="ARBA00023128"/>
    </source>
</evidence>
<dbReference type="PROSITE" id="PS51599">
    <property type="entry name" value="SAM_PEMT_PEM2"/>
    <property type="match status" value="1"/>
</dbReference>
<comment type="catalytic activity">
    <reaction evidence="27">
        <text>a 1,2-diacyl-sn-glycero-3-phospho-N,N-dimethylethanolamine + S-adenosyl-L-methionine = a 1,2-diacyl-sn-glycero-3-phosphocholine + S-adenosyl-L-homocysteine + H(+)</text>
        <dbReference type="Rhea" id="RHEA:32739"/>
        <dbReference type="ChEBI" id="CHEBI:15378"/>
        <dbReference type="ChEBI" id="CHEBI:57643"/>
        <dbReference type="ChEBI" id="CHEBI:57856"/>
        <dbReference type="ChEBI" id="CHEBI:59789"/>
        <dbReference type="ChEBI" id="CHEBI:64572"/>
    </reaction>
</comment>
<comment type="catalytic activity">
    <reaction evidence="17">
        <text>1,2-di-(9Z,12Z-octadecadienoyl)-sn-glycero-3-phosphoethanolamine + S-adenosyl-L-methionine = 1,2-di-(9Z,12Z-octadecadienoyl)-sn-glycero-3-phospho-N-methylethanolamine + S-adenosyl-L-homocysteine + H(+)</text>
        <dbReference type="Rhea" id="RHEA:70739"/>
        <dbReference type="ChEBI" id="CHEBI:15378"/>
        <dbReference type="ChEBI" id="CHEBI:57856"/>
        <dbReference type="ChEBI" id="CHEBI:59789"/>
        <dbReference type="ChEBI" id="CHEBI:172403"/>
        <dbReference type="ChEBI" id="CHEBI:189848"/>
    </reaction>
    <physiologicalReaction direction="left-to-right" evidence="17">
        <dbReference type="Rhea" id="RHEA:70740"/>
    </physiologicalReaction>
</comment>
<evidence type="ECO:0000256" key="5">
    <source>
        <dbReference type="ARBA" id="ARBA00022679"/>
    </source>
</evidence>
<comment type="subcellular location">
    <subcellularLocation>
        <location evidence="27">Endoplasmic reticulum membrane</location>
        <topology evidence="27">Multi-pass membrane protein</topology>
    </subcellularLocation>
    <subcellularLocation>
        <location evidence="27">Mitochondrion membrane</location>
        <topology evidence="27">Multi-pass membrane protein</topology>
    </subcellularLocation>
</comment>
<feature type="transmembrane region" description="Helical" evidence="28">
    <location>
        <begin position="146"/>
        <end position="169"/>
    </location>
</feature>
<keyword evidence="7 27" id="KW-0812">Transmembrane</keyword>
<keyword evidence="12 27" id="KW-0472">Membrane</keyword>
<evidence type="ECO:0000256" key="19">
    <source>
        <dbReference type="ARBA" id="ARBA00050899"/>
    </source>
</evidence>
<comment type="catalytic activity">
    <reaction evidence="16">
        <text>1-hexadecanoyl-2-(4Z,7Z,10Z,13Z,16Z,19Z-docosahexaenoyl)-sn-glycero-3-phosphoethanolamine + S-adenosyl-L-methionine = 1-hexadecanoyl-2-(4Z,7Z,10Z,13Z,16Z,19Z-docosahexaenoyl)-sn-glycero-3-phospho-N-methylethanolamine + S-adenosyl-L-homocysteine + H(+)</text>
        <dbReference type="Rhea" id="RHEA:70763"/>
        <dbReference type="ChEBI" id="CHEBI:15378"/>
        <dbReference type="ChEBI" id="CHEBI:57856"/>
        <dbReference type="ChEBI" id="CHEBI:59789"/>
        <dbReference type="ChEBI" id="CHEBI:78261"/>
        <dbReference type="ChEBI" id="CHEBI:189861"/>
    </reaction>
    <physiologicalReaction direction="left-to-right" evidence="16">
        <dbReference type="Rhea" id="RHEA:70764"/>
    </physiologicalReaction>
</comment>
<comment type="function">
    <text evidence="27">Catalyzes the three sequential steps of the methylation pathway for the biosynthesis of phosphatidylcholine, a critical and essential component for membrane structure. Uses S-adenosylmethionine (S-adenosyl-L-methionine, SAM or AdoMet) as the methyl group donor for the methylation of phosphatidylethanolamine (1,2-diacyl-sn-glycero-3-phosphoethanolamine, PE) to phosphatidylmonomethylethanolamine (1,2-diacyl-sn-glycero-3-phospho-N-methylethanolamine, PMME), PMME to phosphatidyldimethylethanolamine (1,2-diacyl-sn-glycero-3-phospho-N,N-dimethylethanolamine, PDME), and PDME to phosphatidylcholine (1,2-diacyl-sn-glycero-3-phosphocholine, PC), producing S-adenosyl-L-homocysteine in each step.</text>
</comment>
<keyword evidence="30" id="KW-1185">Reference proteome</keyword>
<evidence type="ECO:0000256" key="25">
    <source>
        <dbReference type="ARBA" id="ARBA00052126"/>
    </source>
</evidence>
<evidence type="ECO:0000256" key="13">
    <source>
        <dbReference type="ARBA" id="ARBA00023209"/>
    </source>
</evidence>
<keyword evidence="14 27" id="KW-1208">Phospholipid metabolism</keyword>
<comment type="catalytic activity">
    <reaction evidence="15">
        <text>1-hexadecanoyl-2-(4Z,7Z,10Z,13Z,16Z,19Z-docosahexaenoyl)-sn-glycero-3-phospho-N,N-dimethylethanolamine + S-adenosyl-L-methionine = 1-hexadecanoyl-2-(4Z,7Z,10Z,13Z,16Z,19Z-docosahexaenoyl)-sn-glycero-3-phosphocholine + S-adenosyl-L-homocysteine + H(+)</text>
        <dbReference type="Rhea" id="RHEA:70771"/>
        <dbReference type="ChEBI" id="CHEBI:15378"/>
        <dbReference type="ChEBI" id="CHEBI:57856"/>
        <dbReference type="ChEBI" id="CHEBI:59789"/>
        <dbReference type="ChEBI" id="CHEBI:74963"/>
        <dbReference type="ChEBI" id="CHEBI:189862"/>
    </reaction>
    <physiologicalReaction direction="left-to-right" evidence="15">
        <dbReference type="Rhea" id="RHEA:70772"/>
    </physiologicalReaction>
</comment>
<evidence type="ECO:0000256" key="8">
    <source>
        <dbReference type="ARBA" id="ARBA00022824"/>
    </source>
</evidence>
<dbReference type="GO" id="GO:0031966">
    <property type="term" value="C:mitochondrial membrane"/>
    <property type="evidence" value="ECO:0007669"/>
    <property type="project" value="UniProtKB-SubCell"/>
</dbReference>
<dbReference type="GO" id="GO:0032259">
    <property type="term" value="P:methylation"/>
    <property type="evidence" value="ECO:0007669"/>
    <property type="project" value="UniProtKB-KW"/>
</dbReference>
<dbReference type="PIRSF" id="PIRSF005444">
    <property type="entry name" value="PEMT"/>
    <property type="match status" value="1"/>
</dbReference>
<comment type="catalytic activity">
    <reaction evidence="19">
        <text>1-hexadecanoyl-2-(4Z,7Z,10Z,13Z,16Z,19Z-docosahexaenoyl)-sn-glycero-3-phospho-N-methylethanolamine + S-adenosyl-L-methionine = 1-hexadecanoyl-2-(4Z,7Z,10Z,13Z,16Z,19Z-docosahexaenoyl)-sn-glycero-3-phospho-N,N-dimethylethanolamine + S-adenosyl-L-homocysteine + H(+)</text>
        <dbReference type="Rhea" id="RHEA:70767"/>
        <dbReference type="ChEBI" id="CHEBI:15378"/>
        <dbReference type="ChEBI" id="CHEBI:57856"/>
        <dbReference type="ChEBI" id="CHEBI:59789"/>
        <dbReference type="ChEBI" id="CHEBI:189861"/>
        <dbReference type="ChEBI" id="CHEBI:189862"/>
    </reaction>
    <physiologicalReaction direction="left-to-right" evidence="19">
        <dbReference type="Rhea" id="RHEA:70768"/>
    </physiologicalReaction>
</comment>
<feature type="topological domain" description="Lumenal" evidence="27">
    <location>
        <begin position="31"/>
        <end position="42"/>
    </location>
</feature>
<dbReference type="AlphaFoldDB" id="V3ZH29"/>
<feature type="topological domain" description="Cytoplasmic" evidence="27">
    <location>
        <begin position="175"/>
        <end position="194"/>
    </location>
</feature>
<feature type="transmembrane region" description="Helical" evidence="28">
    <location>
        <begin position="83"/>
        <end position="105"/>
    </location>
</feature>
<feature type="binding site" evidence="27">
    <location>
        <begin position="176"/>
        <end position="177"/>
    </location>
    <ligand>
        <name>S-adenosyl-L-methionine</name>
        <dbReference type="ChEBI" id="CHEBI:59789"/>
    </ligand>
</feature>
<evidence type="ECO:0000256" key="23">
    <source>
        <dbReference type="ARBA" id="ARBA00051880"/>
    </source>
</evidence>
<evidence type="ECO:0000256" key="24">
    <source>
        <dbReference type="ARBA" id="ARBA00051941"/>
    </source>
</evidence>
<gene>
    <name evidence="29" type="ORF">LOTGIDRAFT_133377</name>
</gene>
<comment type="catalytic activity">
    <reaction evidence="27">
        <text>a 1,2-diacyl-sn-glycero-3-phosphoethanolamine + S-adenosyl-L-methionine = a 1,2-diacyl-sn-glycero-3-phospho-N-methylethanolamine + S-adenosyl-L-homocysteine + H(+)</text>
        <dbReference type="Rhea" id="RHEA:11164"/>
        <dbReference type="ChEBI" id="CHEBI:15378"/>
        <dbReference type="ChEBI" id="CHEBI:57856"/>
        <dbReference type="ChEBI" id="CHEBI:59789"/>
        <dbReference type="ChEBI" id="CHEBI:64573"/>
        <dbReference type="ChEBI" id="CHEBI:64612"/>
        <dbReference type="EC" id="2.1.1.17"/>
    </reaction>
</comment>
<dbReference type="HAMAP" id="MF_03216">
    <property type="entry name" value="PLMT"/>
    <property type="match status" value="1"/>
</dbReference>
<dbReference type="OMA" id="PTFWNIA"/>
<dbReference type="EMBL" id="KB203683">
    <property type="protein sequence ID" value="ESO83462.1"/>
    <property type="molecule type" value="Genomic_DNA"/>
</dbReference>
<dbReference type="GO" id="GO:0006656">
    <property type="term" value="P:phosphatidylcholine biosynthetic process"/>
    <property type="evidence" value="ECO:0007669"/>
    <property type="project" value="UniProtKB-UniRule"/>
</dbReference>
<comment type="catalytic activity">
    <reaction evidence="23">
        <text>1,2-di-(9Z,12Z,15Z-octadecatrienoyl)-sn-glycero-3-phospho-N-methylethanolamine + S-adenosyl-L-methionine = 1,2-di-(9Z,12Z,15Z-octadecatrienoyl)-sn-glycero-3-phospho-N,N-dimethylethanolamine + S-adenosyl-L-homocysteine + H(+)</text>
        <dbReference type="Rhea" id="RHEA:70755"/>
        <dbReference type="ChEBI" id="CHEBI:15378"/>
        <dbReference type="ChEBI" id="CHEBI:57856"/>
        <dbReference type="ChEBI" id="CHEBI:59789"/>
        <dbReference type="ChEBI" id="CHEBI:189859"/>
        <dbReference type="ChEBI" id="CHEBI:189860"/>
    </reaction>
    <physiologicalReaction direction="left-to-right" evidence="23">
        <dbReference type="Rhea" id="RHEA:70756"/>
    </physiologicalReaction>
</comment>
<dbReference type="OrthoDB" id="8300106at2759"/>
<comment type="catalytic activity">
    <reaction evidence="25">
        <text>1,2-di-(9Z,12Z,15Z-octadecatrienoyl)-sn-glycero-3-phosphoethanolamine + S-adenosyl-L-methionine = 1,2-di-(9Z,12Z,15Z-octadecatrienoyl)-sn-glycero-3-phospho-N-methylethanolamine + S-adenosyl-L-homocysteine + H(+)</text>
        <dbReference type="Rhea" id="RHEA:70751"/>
        <dbReference type="ChEBI" id="CHEBI:15378"/>
        <dbReference type="ChEBI" id="CHEBI:57856"/>
        <dbReference type="ChEBI" id="CHEBI:59789"/>
        <dbReference type="ChEBI" id="CHEBI:189858"/>
        <dbReference type="ChEBI" id="CHEBI:189859"/>
    </reaction>
    <physiologicalReaction direction="left-to-right" evidence="25">
        <dbReference type="Rhea" id="RHEA:70752"/>
    </physiologicalReaction>
</comment>
<keyword evidence="11 27" id="KW-0496">Mitochondrion</keyword>
<keyword evidence="10 27" id="KW-0443">Lipid metabolism</keyword>
<proteinExistence type="inferred from homology"/>
<keyword evidence="3 27" id="KW-0444">Lipid biosynthesis</keyword>
<evidence type="ECO:0000256" key="1">
    <source>
        <dbReference type="ARBA" id="ARBA00004969"/>
    </source>
</evidence>
<reference evidence="29 30" key="1">
    <citation type="journal article" date="2013" name="Nature">
        <title>Insights into bilaterian evolution from three spiralian genomes.</title>
        <authorList>
            <person name="Simakov O."/>
            <person name="Marletaz F."/>
            <person name="Cho S.J."/>
            <person name="Edsinger-Gonzales E."/>
            <person name="Havlak P."/>
            <person name="Hellsten U."/>
            <person name="Kuo D.H."/>
            <person name="Larsson T."/>
            <person name="Lv J."/>
            <person name="Arendt D."/>
            <person name="Savage R."/>
            <person name="Osoegawa K."/>
            <person name="de Jong P."/>
            <person name="Grimwood J."/>
            <person name="Chapman J.A."/>
            <person name="Shapiro H."/>
            <person name="Aerts A."/>
            <person name="Otillar R.P."/>
            <person name="Terry A.Y."/>
            <person name="Boore J.L."/>
            <person name="Grigoriev I.V."/>
            <person name="Lindberg D.R."/>
            <person name="Seaver E.C."/>
            <person name="Weisblat D.A."/>
            <person name="Putnam N.H."/>
            <person name="Rokhsar D.S."/>
        </authorList>
    </citation>
    <scope>NUCLEOTIDE SEQUENCE [LARGE SCALE GENOMIC DNA]</scope>
</reference>
<evidence type="ECO:0000256" key="15">
    <source>
        <dbReference type="ARBA" id="ARBA00050433"/>
    </source>
</evidence>
<dbReference type="EC" id="2.1.1.17" evidence="27"/>
<comment type="catalytic activity">
    <reaction evidence="21">
        <text>1,2-di-(9Z,12Z-octadecadienoyl)-sn-glycero-3-phospho-N,N-dimethylethanolamine + S-adenosyl-L-methionine = 1,2-di-(9Z,12Z-octadecadienoyl)-sn-glycero-3-phosphocholine + S-adenosyl-L-homocysteine + H(+)</text>
        <dbReference type="Rhea" id="RHEA:70747"/>
        <dbReference type="ChEBI" id="CHEBI:15378"/>
        <dbReference type="ChEBI" id="CHEBI:42027"/>
        <dbReference type="ChEBI" id="CHEBI:57856"/>
        <dbReference type="ChEBI" id="CHEBI:59789"/>
        <dbReference type="ChEBI" id="CHEBI:189849"/>
    </reaction>
    <physiologicalReaction direction="left-to-right" evidence="21">
        <dbReference type="Rhea" id="RHEA:70748"/>
    </physiologicalReaction>
</comment>
<evidence type="ECO:0000256" key="2">
    <source>
        <dbReference type="ARBA" id="ARBA00005189"/>
    </source>
</evidence>
<dbReference type="CTD" id="20233427"/>
<comment type="catalytic activity">
    <reaction evidence="27">
        <text>a 1,2-diacyl-sn-glycero-3-phospho-N-methylethanolamine + S-adenosyl-L-methionine = a 1,2-diacyl-sn-glycero-3-phospho-N,N-dimethylethanolamine + S-adenosyl-L-homocysteine + H(+)</text>
        <dbReference type="Rhea" id="RHEA:32735"/>
        <dbReference type="ChEBI" id="CHEBI:15378"/>
        <dbReference type="ChEBI" id="CHEBI:57856"/>
        <dbReference type="ChEBI" id="CHEBI:59789"/>
        <dbReference type="ChEBI" id="CHEBI:64572"/>
        <dbReference type="ChEBI" id="CHEBI:64573"/>
        <dbReference type="EC" id="2.1.1.71"/>
    </reaction>
</comment>
<evidence type="ECO:0000256" key="14">
    <source>
        <dbReference type="ARBA" id="ARBA00023264"/>
    </source>
</evidence>
<dbReference type="EC" id="2.1.1.71" evidence="27"/>
<comment type="catalytic activity">
    <reaction evidence="20">
        <text>1,2-di-(9Z,12Z,15Z-octadecatrienoyl)-sn-glycero-3-phospho-N,N-dimethylethanolamine + S-adenosyl-L-methionine = 1,2-di-(9Z,12Z,15Z-octadecatrienoyl)-sn-glycero-3-phosphocholine + S-adenosyl-L-homocysteine + H(+)</text>
        <dbReference type="Rhea" id="RHEA:70759"/>
        <dbReference type="ChEBI" id="CHEBI:15378"/>
        <dbReference type="ChEBI" id="CHEBI:57856"/>
        <dbReference type="ChEBI" id="CHEBI:59789"/>
        <dbReference type="ChEBI" id="CHEBI:86161"/>
        <dbReference type="ChEBI" id="CHEBI:189860"/>
    </reaction>
    <physiologicalReaction direction="left-to-right" evidence="20">
        <dbReference type="Rhea" id="RHEA:70760"/>
    </physiologicalReaction>
</comment>
<comment type="catalytic activity">
    <reaction evidence="24">
        <text>1,2-di-(9Z-octadecenoyl)-sn-glycero-3-phosphoethanolamine + S-adenosyl-L-methionine = 1,2-di-(9Z-octadecenoyl)-sn-glycero-3-phospho-N-methylethanolamine + S-adenosyl-L-homocysteine + H(+)</text>
        <dbReference type="Rhea" id="RHEA:70619"/>
        <dbReference type="ChEBI" id="CHEBI:15378"/>
        <dbReference type="ChEBI" id="CHEBI:57856"/>
        <dbReference type="ChEBI" id="CHEBI:59789"/>
        <dbReference type="ChEBI" id="CHEBI:74986"/>
        <dbReference type="ChEBI" id="CHEBI:85679"/>
    </reaction>
    <physiologicalReaction direction="left-to-right" evidence="24">
        <dbReference type="Rhea" id="RHEA:70620"/>
    </physiologicalReaction>
</comment>
<comment type="pathway">
    <text evidence="2">Lipid metabolism.</text>
</comment>
<dbReference type="KEGG" id="lgi:LOTGIDRAFT_133377"/>
<organism evidence="29 30">
    <name type="scientific">Lottia gigantea</name>
    <name type="common">Giant owl limpet</name>
    <dbReference type="NCBI Taxonomy" id="225164"/>
    <lineage>
        <taxon>Eukaryota</taxon>
        <taxon>Metazoa</taxon>
        <taxon>Spiralia</taxon>
        <taxon>Lophotrochozoa</taxon>
        <taxon>Mollusca</taxon>
        <taxon>Gastropoda</taxon>
        <taxon>Patellogastropoda</taxon>
        <taxon>Lottioidea</taxon>
        <taxon>Lottiidae</taxon>
        <taxon>Lottia</taxon>
    </lineage>
</organism>
<protein>
    <recommendedName>
        <fullName evidence="27">Phosphatidylethanolamine N-methyltransferase</fullName>
        <shortName evidence="27">PEAMT</shortName>
        <shortName evidence="27">PEMT</shortName>
        <ecNumber evidence="27">2.1.1.17</ecNumber>
        <ecNumber evidence="27">2.1.1.71</ecNumber>
    </recommendedName>
    <alternativeName>
        <fullName evidence="27">Phospholipid methyltransferase</fullName>
        <shortName evidence="27">PLMT</shortName>
    </alternativeName>
</protein>
<keyword evidence="6 27" id="KW-0949">S-adenosyl-L-methionine</keyword>
<dbReference type="RefSeq" id="XP_009065891.1">
    <property type="nucleotide sequence ID" value="XM_009067643.1"/>
</dbReference>
<dbReference type="PANTHER" id="PTHR15458">
    <property type="entry name" value="PHOSPHATIDYLETHANOLAMINE N-METHYLTRANSFERASE"/>
    <property type="match status" value="1"/>
</dbReference>
<dbReference type="Gene3D" id="1.20.120.1630">
    <property type="match status" value="1"/>
</dbReference>
<keyword evidence="9 27" id="KW-1133">Transmembrane helix</keyword>
<evidence type="ECO:0000256" key="28">
    <source>
        <dbReference type="SAM" id="Phobius"/>
    </source>
</evidence>
<evidence type="ECO:0000256" key="4">
    <source>
        <dbReference type="ARBA" id="ARBA00022603"/>
    </source>
</evidence>
<comment type="catalytic activity">
    <reaction evidence="22">
        <text>1,2-di-(9Z-octadecenoyl)-sn-glycero-3-phospho-N-methylethanolamine + S-adenosyl-L-methionine = 1,2-di-(9Z-octadecenoyl)-sn-glycero-3-phospho-N,N-dimethylethanolamine + S-adenosyl-L-homocysteine + H(+)</text>
        <dbReference type="Rhea" id="RHEA:46112"/>
        <dbReference type="ChEBI" id="CHEBI:15378"/>
        <dbReference type="ChEBI" id="CHEBI:57856"/>
        <dbReference type="ChEBI" id="CHEBI:59789"/>
        <dbReference type="ChEBI" id="CHEBI:85679"/>
        <dbReference type="ChEBI" id="CHEBI:85680"/>
    </reaction>
    <physiologicalReaction direction="left-to-right" evidence="22">
        <dbReference type="Rhea" id="RHEA:46113"/>
    </physiologicalReaction>
</comment>
<comment type="similarity">
    <text evidence="27">Belongs to the class VI-like SAM-binding methyltransferase superfamily. PEMT/PEM2 methyltransferase family.</text>
</comment>
<evidence type="ECO:0000256" key="9">
    <source>
        <dbReference type="ARBA" id="ARBA00022989"/>
    </source>
</evidence>
<evidence type="ECO:0000256" key="6">
    <source>
        <dbReference type="ARBA" id="ARBA00022691"/>
    </source>
</evidence>
<feature type="binding site" evidence="27">
    <location>
        <begin position="94"/>
        <end position="96"/>
    </location>
    <ligand>
        <name>S-adenosyl-L-methionine</name>
        <dbReference type="ChEBI" id="CHEBI:59789"/>
    </ligand>
</feature>
<evidence type="ECO:0000313" key="29">
    <source>
        <dbReference type="EMBL" id="ESO83462.1"/>
    </source>
</evidence>
<dbReference type="GO" id="GO:0000773">
    <property type="term" value="F:phosphatidyl-N-methylethanolamine N-methyltransferase activity"/>
    <property type="evidence" value="ECO:0007669"/>
    <property type="project" value="UniProtKB-UniRule"/>
</dbReference>
<evidence type="ECO:0000256" key="16">
    <source>
        <dbReference type="ARBA" id="ARBA00050744"/>
    </source>
</evidence>
<evidence type="ECO:0000256" key="21">
    <source>
        <dbReference type="ARBA" id="ARBA00051451"/>
    </source>
</evidence>
<dbReference type="STRING" id="225164.V3ZH29"/>
<dbReference type="GeneID" id="20233427"/>
<feature type="intramembrane region" description="Helical" evidence="27">
    <location>
        <begin position="10"/>
        <end position="30"/>
    </location>
</feature>
<dbReference type="FunFam" id="1.20.120.1630:FF:000005">
    <property type="entry name" value="Phosphatidylethanolamine N-methyltransferase"/>
    <property type="match status" value="1"/>
</dbReference>
<feature type="topological domain" description="Lumenal" evidence="27">
    <location>
        <begin position="1"/>
        <end position="9"/>
    </location>
</feature>
<dbReference type="UniPathway" id="UPA00753"/>
<evidence type="ECO:0000256" key="18">
    <source>
        <dbReference type="ARBA" id="ARBA00050814"/>
    </source>
</evidence>
<keyword evidence="5 27" id="KW-0808">Transferase</keyword>
<evidence type="ECO:0000256" key="3">
    <source>
        <dbReference type="ARBA" id="ARBA00022516"/>
    </source>
</evidence>
<dbReference type="InterPro" id="IPR007318">
    <property type="entry name" value="Phopholipid_MeTrfase"/>
</dbReference>
<dbReference type="Proteomes" id="UP000030746">
    <property type="component" value="Unassembled WGS sequence"/>
</dbReference>
<evidence type="ECO:0000256" key="20">
    <source>
        <dbReference type="ARBA" id="ARBA00051210"/>
    </source>
</evidence>
<evidence type="ECO:0000313" key="30">
    <source>
        <dbReference type="Proteomes" id="UP000030746"/>
    </source>
</evidence>
<dbReference type="HOGENOM" id="CLU_086119_0_0_1"/>
<feature type="topological domain" description="Lumenal" evidence="27">
    <location>
        <begin position="111"/>
        <end position="153"/>
    </location>
</feature>